<dbReference type="InterPro" id="IPR036249">
    <property type="entry name" value="Thioredoxin-like_sf"/>
</dbReference>
<gene>
    <name evidence="1" type="ORF">GK108_25670</name>
</gene>
<dbReference type="EMBL" id="JAAFZH010000016">
    <property type="protein sequence ID" value="NDU98300.1"/>
    <property type="molecule type" value="Genomic_DNA"/>
</dbReference>
<evidence type="ECO:0008006" key="3">
    <source>
        <dbReference type="Google" id="ProtNLM"/>
    </source>
</evidence>
<keyword evidence="2" id="KW-1185">Reference proteome</keyword>
<dbReference type="Gene3D" id="3.40.30.10">
    <property type="entry name" value="Glutaredoxin"/>
    <property type="match status" value="1"/>
</dbReference>
<evidence type="ECO:0000313" key="1">
    <source>
        <dbReference type="EMBL" id="NDU98300.1"/>
    </source>
</evidence>
<sequence>MTYMLACKRQHTMLRNLYTNYKSSGLEIITIWSAQEKDSQNNLPWIQILNNELSKTLTHDLAVDRVPDTILLDTNRRVIARGLTMHELEAKLAQLLKE</sequence>
<reference evidence="1 2" key="1">
    <citation type="submission" date="2020-02" db="EMBL/GenBank/DDBJ databases">
        <title>Draft genome sequence of two Spirosoma agri KCTC 52727 and Spirosoma terrae KCTC 52035.</title>
        <authorList>
            <person name="Rojas J."/>
            <person name="Ambika Manirajan B."/>
            <person name="Suarez C."/>
            <person name="Ratering S."/>
            <person name="Schnell S."/>
        </authorList>
    </citation>
    <scope>NUCLEOTIDE SEQUENCE [LARGE SCALE GENOMIC DNA]</scope>
    <source>
        <strain evidence="1 2">KCTC 52035</strain>
    </source>
</reference>
<comment type="caution">
    <text evidence="1">The sequence shown here is derived from an EMBL/GenBank/DDBJ whole genome shotgun (WGS) entry which is preliminary data.</text>
</comment>
<evidence type="ECO:0000313" key="2">
    <source>
        <dbReference type="Proteomes" id="UP000474175"/>
    </source>
</evidence>
<protein>
    <recommendedName>
        <fullName evidence="3">Thioredoxin-like fold domain-containing protein</fullName>
    </recommendedName>
</protein>
<accession>A0A6L9LCZ4</accession>
<dbReference type="AlphaFoldDB" id="A0A6L9LCZ4"/>
<dbReference type="SUPFAM" id="SSF52833">
    <property type="entry name" value="Thioredoxin-like"/>
    <property type="match status" value="1"/>
</dbReference>
<name>A0A6L9LCZ4_9BACT</name>
<dbReference type="Proteomes" id="UP000474175">
    <property type="component" value="Unassembled WGS sequence"/>
</dbReference>
<organism evidence="1 2">
    <name type="scientific">Spirosoma terrae</name>
    <dbReference type="NCBI Taxonomy" id="1968276"/>
    <lineage>
        <taxon>Bacteria</taxon>
        <taxon>Pseudomonadati</taxon>
        <taxon>Bacteroidota</taxon>
        <taxon>Cytophagia</taxon>
        <taxon>Cytophagales</taxon>
        <taxon>Cytophagaceae</taxon>
        <taxon>Spirosoma</taxon>
    </lineage>
</organism>
<proteinExistence type="predicted"/>